<feature type="domain" description="Trypsin-co-occurring" evidence="1">
    <location>
        <begin position="7"/>
        <end position="103"/>
    </location>
</feature>
<protein>
    <recommendedName>
        <fullName evidence="1">Trypsin-co-occurring domain-containing protein</fullName>
    </recommendedName>
</protein>
<dbReference type="RefSeq" id="WP_122978533.1">
    <property type="nucleotide sequence ID" value="NZ_BOMX01000167.1"/>
</dbReference>
<gene>
    <name evidence="2" type="ORF">FHX34_105833</name>
</gene>
<dbReference type="NCBIfam" id="NF041216">
    <property type="entry name" value="CU044_2847_fam"/>
    <property type="match status" value="1"/>
</dbReference>
<evidence type="ECO:0000259" key="1">
    <source>
        <dbReference type="Pfam" id="PF19493"/>
    </source>
</evidence>
<proteinExistence type="predicted"/>
<dbReference type="EMBL" id="VIWY01000005">
    <property type="protein sequence ID" value="TWG12965.1"/>
    <property type="molecule type" value="Genomic_DNA"/>
</dbReference>
<dbReference type="InterPro" id="IPR045794">
    <property type="entry name" value="Trypco1"/>
</dbReference>
<evidence type="ECO:0000313" key="3">
    <source>
        <dbReference type="Proteomes" id="UP000320239"/>
    </source>
</evidence>
<reference evidence="2 3" key="1">
    <citation type="submission" date="2019-06" db="EMBL/GenBank/DDBJ databases">
        <title>Sequencing the genomes of 1000 actinobacteria strains.</title>
        <authorList>
            <person name="Klenk H.-P."/>
        </authorList>
    </citation>
    <scope>NUCLEOTIDE SEQUENCE [LARGE SCALE GENOMIC DNA]</scope>
    <source>
        <strain evidence="2 3">DSM 43866</strain>
    </source>
</reference>
<dbReference type="Proteomes" id="UP000320239">
    <property type="component" value="Unassembled WGS sequence"/>
</dbReference>
<dbReference type="OrthoDB" id="5007906at2"/>
<organism evidence="2 3">
    <name type="scientific">Actinoplanes teichomyceticus</name>
    <dbReference type="NCBI Taxonomy" id="1867"/>
    <lineage>
        <taxon>Bacteria</taxon>
        <taxon>Bacillati</taxon>
        <taxon>Actinomycetota</taxon>
        <taxon>Actinomycetes</taxon>
        <taxon>Micromonosporales</taxon>
        <taxon>Micromonosporaceae</taxon>
        <taxon>Actinoplanes</taxon>
    </lineage>
</organism>
<dbReference type="Pfam" id="PF19493">
    <property type="entry name" value="Trypco1"/>
    <property type="match status" value="1"/>
</dbReference>
<evidence type="ECO:0000313" key="2">
    <source>
        <dbReference type="EMBL" id="TWG12965.1"/>
    </source>
</evidence>
<name>A0A561VMX8_ACTTI</name>
<comment type="caution">
    <text evidence="2">The sequence shown here is derived from an EMBL/GenBank/DDBJ whole genome shotgun (WGS) entry which is preliminary data.</text>
</comment>
<keyword evidence="3" id="KW-1185">Reference proteome</keyword>
<accession>A0A561VMX8</accession>
<sequence length="123" mass="13247">MVELARIPLAGGGAVLVECAGPEDDGPVKAGRLGDRVRDVSTTLQDLLQPVTDTAQILLDQLSRARPAELEVEFGVALSAQAGAIITQTALNSNIKVKMRWRRDGLDEQVREEQAEQDTPDCP</sequence>
<dbReference type="AlphaFoldDB" id="A0A561VMX8"/>